<name>A0A8B8GKB3_9HEMI</name>
<evidence type="ECO:0000313" key="3">
    <source>
        <dbReference type="Proteomes" id="UP000694846"/>
    </source>
</evidence>
<dbReference type="GeneID" id="112692430"/>
<dbReference type="Proteomes" id="UP000694846">
    <property type="component" value="Unplaced"/>
</dbReference>
<reference evidence="4" key="1">
    <citation type="submission" date="2025-08" db="UniProtKB">
        <authorList>
            <consortium name="RefSeq"/>
        </authorList>
    </citation>
    <scope>IDENTIFICATION</scope>
    <source>
        <tissue evidence="4">Whole body</tissue>
    </source>
</reference>
<gene>
    <name evidence="4" type="primary">LOC112692430</name>
</gene>
<keyword evidence="2" id="KW-0812">Transmembrane</keyword>
<dbReference type="RefSeq" id="XP_025422897.1">
    <property type="nucleotide sequence ID" value="XM_025567112.1"/>
</dbReference>
<organism evidence="3 4">
    <name type="scientific">Sipha flava</name>
    <name type="common">yellow sugarcane aphid</name>
    <dbReference type="NCBI Taxonomy" id="143950"/>
    <lineage>
        <taxon>Eukaryota</taxon>
        <taxon>Metazoa</taxon>
        <taxon>Ecdysozoa</taxon>
        <taxon>Arthropoda</taxon>
        <taxon>Hexapoda</taxon>
        <taxon>Insecta</taxon>
        <taxon>Pterygota</taxon>
        <taxon>Neoptera</taxon>
        <taxon>Paraneoptera</taxon>
        <taxon>Hemiptera</taxon>
        <taxon>Sternorrhyncha</taxon>
        <taxon>Aphidomorpha</taxon>
        <taxon>Aphidoidea</taxon>
        <taxon>Aphididae</taxon>
        <taxon>Sipha</taxon>
    </lineage>
</organism>
<evidence type="ECO:0000256" key="1">
    <source>
        <dbReference type="SAM" id="Coils"/>
    </source>
</evidence>
<feature type="transmembrane region" description="Helical" evidence="2">
    <location>
        <begin position="9"/>
        <end position="27"/>
    </location>
</feature>
<keyword evidence="1" id="KW-0175">Coiled coil</keyword>
<evidence type="ECO:0000313" key="4">
    <source>
        <dbReference type="RefSeq" id="XP_025422897.1"/>
    </source>
</evidence>
<evidence type="ECO:0000256" key="2">
    <source>
        <dbReference type="SAM" id="Phobius"/>
    </source>
</evidence>
<sequence>MKQSPRNMLTYTIYSIFATMLICWWAMVSAIEQPDLIGPEGVFEKSVLDKMNSEKGMTRDVAEMMVAAESLSANDPGTKNLNKALNILDELQRCSADLFDKMYDDFLDMYPCWRMYLLSNDEAQKNALLKEYKTLLRRFNKSQENLIQELGALVGMEKALLPSNVYVDPKNKVLPTTDVGEILKNL</sequence>
<protein>
    <submittedName>
        <fullName evidence="4">Uncharacterized protein LOC112692430</fullName>
    </submittedName>
</protein>
<feature type="coiled-coil region" evidence="1">
    <location>
        <begin position="118"/>
        <end position="149"/>
    </location>
</feature>
<dbReference type="OrthoDB" id="6612972at2759"/>
<keyword evidence="3" id="KW-1185">Reference proteome</keyword>
<keyword evidence="2" id="KW-0472">Membrane</keyword>
<keyword evidence="2" id="KW-1133">Transmembrane helix</keyword>
<dbReference type="AlphaFoldDB" id="A0A8B8GKB3"/>
<proteinExistence type="predicted"/>
<accession>A0A8B8GKB3</accession>